<evidence type="ECO:0000259" key="1">
    <source>
        <dbReference type="Pfam" id="PF00501"/>
    </source>
</evidence>
<dbReference type="SUPFAM" id="SSF56801">
    <property type="entry name" value="Acetyl-CoA synthetase-like"/>
    <property type="match status" value="1"/>
</dbReference>
<sequence length="133" mass="14938">MVSDWRQAEKEYDDEVIGWNTVPEAVEAAVKRRPEETASMYKGGVYNRTLTPEVIDEAPEGEFASVTYGDFRRIYRRLAAGFDELGVTKGDRVGIFANTRLEWALSDFALLSRGGVVTSVYSSSSPRQTEYLL</sequence>
<organism evidence="2 3">
    <name type="scientific">Halorutilus salinus</name>
    <dbReference type="NCBI Taxonomy" id="2487751"/>
    <lineage>
        <taxon>Archaea</taxon>
        <taxon>Methanobacteriati</taxon>
        <taxon>Methanobacteriota</taxon>
        <taxon>Stenosarchaea group</taxon>
        <taxon>Halobacteria</taxon>
        <taxon>Halorutilales</taxon>
        <taxon>Halorutilaceae</taxon>
        <taxon>Halorutilus</taxon>
    </lineage>
</organism>
<protein>
    <submittedName>
        <fullName evidence="2">AMP-binding protein</fullName>
    </submittedName>
</protein>
<dbReference type="RefSeq" id="WP_266085209.1">
    <property type="nucleotide sequence ID" value="NZ_RKLV01000001.1"/>
</dbReference>
<gene>
    <name evidence="2" type="ORF">EGH25_00005</name>
</gene>
<feature type="domain" description="AMP-dependent synthetase/ligase" evidence="1">
    <location>
        <begin position="41"/>
        <end position="133"/>
    </location>
</feature>
<evidence type="ECO:0000313" key="3">
    <source>
        <dbReference type="Proteomes" id="UP001149411"/>
    </source>
</evidence>
<reference evidence="2" key="1">
    <citation type="submission" date="2022-09" db="EMBL/GenBank/DDBJ databases">
        <title>Haloadaptaus new haloarchaeum isolated from saline soil.</title>
        <authorList>
            <person name="Duran-Viseras A."/>
            <person name="Sanchez-Porro C."/>
            <person name="Ventosa A."/>
        </authorList>
    </citation>
    <scope>NUCLEOTIDE SEQUENCE</scope>
    <source>
        <strain evidence="2">F3-133</strain>
    </source>
</reference>
<dbReference type="InterPro" id="IPR042099">
    <property type="entry name" value="ANL_N_sf"/>
</dbReference>
<feature type="non-terminal residue" evidence="2">
    <location>
        <position position="133"/>
    </location>
</feature>
<comment type="caution">
    <text evidence="2">The sequence shown here is derived from an EMBL/GenBank/DDBJ whole genome shotgun (WGS) entry which is preliminary data.</text>
</comment>
<proteinExistence type="predicted"/>
<name>A0A9Q4GFN9_9EURY</name>
<keyword evidence="3" id="KW-1185">Reference proteome</keyword>
<dbReference type="Pfam" id="PF00501">
    <property type="entry name" value="AMP-binding"/>
    <property type="match status" value="1"/>
</dbReference>
<evidence type="ECO:0000313" key="2">
    <source>
        <dbReference type="EMBL" id="MCX2817747.1"/>
    </source>
</evidence>
<dbReference type="AlphaFoldDB" id="A0A9Q4GFN9"/>
<dbReference type="InterPro" id="IPR000873">
    <property type="entry name" value="AMP-dep_synth/lig_dom"/>
</dbReference>
<dbReference type="Gene3D" id="3.40.50.12780">
    <property type="entry name" value="N-terminal domain of ligase-like"/>
    <property type="match status" value="1"/>
</dbReference>
<accession>A0A9Q4GFN9</accession>
<dbReference type="Proteomes" id="UP001149411">
    <property type="component" value="Unassembled WGS sequence"/>
</dbReference>
<dbReference type="EMBL" id="RKLV01000001">
    <property type="protein sequence ID" value="MCX2817747.1"/>
    <property type="molecule type" value="Genomic_DNA"/>
</dbReference>